<protein>
    <submittedName>
        <fullName evidence="1">DUF1540 domain-containing protein</fullName>
    </submittedName>
</protein>
<dbReference type="RefSeq" id="WP_119116954.1">
    <property type="nucleotide sequence ID" value="NZ_CP026095.1"/>
</dbReference>
<sequence>MAQDVKCSVDSCSFWKHGNRCSADAISVMNYTEERARTSHETGCRTFKPNHGL</sequence>
<evidence type="ECO:0000313" key="2">
    <source>
        <dbReference type="Proteomes" id="UP000266016"/>
    </source>
</evidence>
<dbReference type="Pfam" id="PF07561">
    <property type="entry name" value="DUF1540"/>
    <property type="match status" value="1"/>
</dbReference>
<dbReference type="OrthoDB" id="1681234at2"/>
<dbReference type="EMBL" id="QWVS01000015">
    <property type="protein sequence ID" value="RID86564.1"/>
    <property type="molecule type" value="Genomic_DNA"/>
</dbReference>
<proteinExistence type="predicted"/>
<evidence type="ECO:0000313" key="1">
    <source>
        <dbReference type="EMBL" id="RID86564.1"/>
    </source>
</evidence>
<dbReference type="AlphaFoldDB" id="A0A398BAI1"/>
<organism evidence="1 2">
    <name type="scientific">Peribacillus asahii</name>
    <dbReference type="NCBI Taxonomy" id="228899"/>
    <lineage>
        <taxon>Bacteria</taxon>
        <taxon>Bacillati</taxon>
        <taxon>Bacillota</taxon>
        <taxon>Bacilli</taxon>
        <taxon>Bacillales</taxon>
        <taxon>Bacillaceae</taxon>
        <taxon>Peribacillus</taxon>
    </lineage>
</organism>
<gene>
    <name evidence="1" type="ORF">D1953_09555</name>
</gene>
<dbReference type="InterPro" id="IPR011437">
    <property type="entry name" value="DUF1540"/>
</dbReference>
<accession>A0A398BAI1</accession>
<dbReference type="Proteomes" id="UP000266016">
    <property type="component" value="Unassembled WGS sequence"/>
</dbReference>
<keyword evidence="2" id="KW-1185">Reference proteome</keyword>
<comment type="caution">
    <text evidence="1">The sequence shown here is derived from an EMBL/GenBank/DDBJ whole genome shotgun (WGS) entry which is preliminary data.</text>
</comment>
<name>A0A398BAI1_9BACI</name>
<reference evidence="1 2" key="1">
    <citation type="submission" date="2018-08" db="EMBL/GenBank/DDBJ databases">
        <title>Bacillus jemisoniae sp. nov., Bacillus chryseoplanitiae sp. nov., Bacillus resnikiae sp. nov., and Bacillus frankliniae sp. nov., isolated from Viking spacecraft and associated surfaces.</title>
        <authorList>
            <person name="Seuylemezian A."/>
            <person name="Vaishampayan P."/>
        </authorList>
    </citation>
    <scope>NUCLEOTIDE SEQUENCE [LARGE SCALE GENOMIC DNA]</scope>
    <source>
        <strain evidence="1 2">MA001</strain>
    </source>
</reference>